<feature type="transmembrane region" description="Helical" evidence="1">
    <location>
        <begin position="114"/>
        <end position="134"/>
    </location>
</feature>
<evidence type="ECO:0000313" key="3">
    <source>
        <dbReference type="EMBL" id="GMS99415.1"/>
    </source>
</evidence>
<evidence type="ECO:0000313" key="4">
    <source>
        <dbReference type="Proteomes" id="UP001432027"/>
    </source>
</evidence>
<comment type="caution">
    <text evidence="3">The sequence shown here is derived from an EMBL/GenBank/DDBJ whole genome shotgun (WGS) entry which is preliminary data.</text>
</comment>
<keyword evidence="1" id="KW-0812">Transmembrane</keyword>
<feature type="transmembrane region" description="Helical" evidence="1">
    <location>
        <begin position="166"/>
        <end position="190"/>
    </location>
</feature>
<feature type="non-terminal residue" evidence="3">
    <location>
        <position position="1"/>
    </location>
</feature>
<feature type="transmembrane region" description="Helical" evidence="1">
    <location>
        <begin position="6"/>
        <end position="24"/>
    </location>
</feature>
<keyword evidence="1" id="KW-0472">Membrane</keyword>
<protein>
    <recommendedName>
        <fullName evidence="2">7TM GPCR serpentine receptor class x (Srx) domain-containing protein</fullName>
    </recommendedName>
</protein>
<feature type="transmembrane region" description="Helical" evidence="1">
    <location>
        <begin position="72"/>
        <end position="93"/>
    </location>
</feature>
<sequence>SGASMIIIPITFLIFYGLVMIVLWNSSKEVIGFRYLLSSAVAECQVMIQYGLLNGIAILTKSPLINTASRKWMHLWIVWAWFNYCFHMPLIAWSRLHAIYAPHSFRGQRQWMSYGICVVFAWLLSFIISASTQWQPWFVTFYFEPAAYGLLAEDFIKYQRDGEAQIYLGIHIFVVVLPIVFYSATIALLIKHRAFIASVKPEKGGNKKQSVESKLLVPCILHTTIFVLGQVAITIGTGSGPWATWTIAFIFFLNSALSPVLLVVFLPTLR</sequence>
<proteinExistence type="predicted"/>
<organism evidence="3 4">
    <name type="scientific">Pristionchus entomophagus</name>
    <dbReference type="NCBI Taxonomy" id="358040"/>
    <lineage>
        <taxon>Eukaryota</taxon>
        <taxon>Metazoa</taxon>
        <taxon>Ecdysozoa</taxon>
        <taxon>Nematoda</taxon>
        <taxon>Chromadorea</taxon>
        <taxon>Rhabditida</taxon>
        <taxon>Rhabditina</taxon>
        <taxon>Diplogasteromorpha</taxon>
        <taxon>Diplogasteroidea</taxon>
        <taxon>Neodiplogasteridae</taxon>
        <taxon>Pristionchus</taxon>
    </lineage>
</organism>
<dbReference type="InterPro" id="IPR019430">
    <property type="entry name" value="7TM_GPCR_serpentine_rcpt_Srx"/>
</dbReference>
<gene>
    <name evidence="3" type="ORF">PENTCL1PPCAC_21590</name>
</gene>
<keyword evidence="1" id="KW-1133">Transmembrane helix</keyword>
<feature type="non-terminal residue" evidence="3">
    <location>
        <position position="270"/>
    </location>
</feature>
<dbReference type="Proteomes" id="UP001432027">
    <property type="component" value="Unassembled WGS sequence"/>
</dbReference>
<feature type="domain" description="7TM GPCR serpentine receptor class x (Srx)" evidence="2">
    <location>
        <begin position="13"/>
        <end position="249"/>
    </location>
</feature>
<accession>A0AAV5TXZ4</accession>
<keyword evidence="4" id="KW-1185">Reference proteome</keyword>
<reference evidence="3" key="1">
    <citation type="submission" date="2023-10" db="EMBL/GenBank/DDBJ databases">
        <title>Genome assembly of Pristionchus species.</title>
        <authorList>
            <person name="Yoshida K."/>
            <person name="Sommer R.J."/>
        </authorList>
    </citation>
    <scope>NUCLEOTIDE SEQUENCE</scope>
    <source>
        <strain evidence="3">RS0144</strain>
    </source>
</reference>
<feature type="transmembrane region" description="Helical" evidence="1">
    <location>
        <begin position="215"/>
        <end position="236"/>
    </location>
</feature>
<name>A0AAV5TXZ4_9BILA</name>
<dbReference type="EMBL" id="BTSX01000005">
    <property type="protein sequence ID" value="GMS99415.1"/>
    <property type="molecule type" value="Genomic_DNA"/>
</dbReference>
<evidence type="ECO:0000259" key="2">
    <source>
        <dbReference type="Pfam" id="PF10328"/>
    </source>
</evidence>
<feature type="transmembrane region" description="Helical" evidence="1">
    <location>
        <begin position="36"/>
        <end position="60"/>
    </location>
</feature>
<dbReference type="Gene3D" id="1.20.1070.10">
    <property type="entry name" value="Rhodopsin 7-helix transmembrane proteins"/>
    <property type="match status" value="1"/>
</dbReference>
<dbReference type="AlphaFoldDB" id="A0AAV5TXZ4"/>
<dbReference type="Pfam" id="PF10328">
    <property type="entry name" value="7TM_GPCR_Srx"/>
    <property type="match status" value="1"/>
</dbReference>
<dbReference type="SUPFAM" id="SSF81321">
    <property type="entry name" value="Family A G protein-coupled receptor-like"/>
    <property type="match status" value="1"/>
</dbReference>
<evidence type="ECO:0000256" key="1">
    <source>
        <dbReference type="SAM" id="Phobius"/>
    </source>
</evidence>
<feature type="transmembrane region" description="Helical" evidence="1">
    <location>
        <begin position="242"/>
        <end position="266"/>
    </location>
</feature>